<keyword evidence="1" id="KW-1133">Transmembrane helix</keyword>
<dbReference type="Proteomes" id="UP001063698">
    <property type="component" value="Chromosome"/>
</dbReference>
<dbReference type="NCBIfam" id="NF041797">
    <property type="entry name" value="Ced_CedA1"/>
    <property type="match status" value="1"/>
</dbReference>
<keyword evidence="1" id="KW-0812">Transmembrane</keyword>
<accession>A0A977KB90</accession>
<name>A0A977KB90_9CREN</name>
<proteinExistence type="predicted"/>
<dbReference type="InterPro" id="IPR049689">
    <property type="entry name" value="CedA1_arc"/>
</dbReference>
<evidence type="ECO:0000313" key="3">
    <source>
        <dbReference type="Proteomes" id="UP001063698"/>
    </source>
</evidence>
<keyword evidence="3" id="KW-1185">Reference proteome</keyword>
<reference evidence="2" key="1">
    <citation type="submission" date="2013-11" db="EMBL/GenBank/DDBJ databases">
        <title>Comparative genomics of Ignicoccus.</title>
        <authorList>
            <person name="Podar M."/>
        </authorList>
    </citation>
    <scope>NUCLEOTIDE SEQUENCE</scope>
    <source>
        <strain evidence="2">DSM 13166</strain>
    </source>
</reference>
<sequence>MTVTIRFRFTGCSKMDIQSYVNIIYDWTMKAMIIAWALVGLSWVIGWALRGAPIPILRIKKFGNSMIEDAVIAALWLALGSTVFFIIATIAKYITPNATINTTIPIKVR</sequence>
<feature type="transmembrane region" description="Helical" evidence="1">
    <location>
        <begin position="31"/>
        <end position="49"/>
    </location>
</feature>
<dbReference type="KEGG" id="ipc:IPA_04445"/>
<protein>
    <submittedName>
        <fullName evidence="2">Uncharacterized protein</fullName>
    </submittedName>
</protein>
<organism evidence="2 3">
    <name type="scientific">Ignicoccus pacificus DSM 13166</name>
    <dbReference type="NCBI Taxonomy" id="940294"/>
    <lineage>
        <taxon>Archaea</taxon>
        <taxon>Thermoproteota</taxon>
        <taxon>Thermoprotei</taxon>
        <taxon>Desulfurococcales</taxon>
        <taxon>Desulfurococcaceae</taxon>
        <taxon>Ignicoccus</taxon>
    </lineage>
</organism>
<dbReference type="AlphaFoldDB" id="A0A977KB90"/>
<evidence type="ECO:0000313" key="2">
    <source>
        <dbReference type="EMBL" id="UXD21455.1"/>
    </source>
</evidence>
<gene>
    <name evidence="2" type="ORF">IPA_04445</name>
</gene>
<dbReference type="EMBL" id="CP006868">
    <property type="protein sequence ID" value="UXD21455.1"/>
    <property type="molecule type" value="Genomic_DNA"/>
</dbReference>
<feature type="transmembrane region" description="Helical" evidence="1">
    <location>
        <begin position="70"/>
        <end position="91"/>
    </location>
</feature>
<keyword evidence="1" id="KW-0472">Membrane</keyword>
<evidence type="ECO:0000256" key="1">
    <source>
        <dbReference type="SAM" id="Phobius"/>
    </source>
</evidence>